<gene>
    <name evidence="11" type="ORF">UFOVP49_204</name>
</gene>
<dbReference type="Pfam" id="PF04984">
    <property type="entry name" value="Phage_sheath_1"/>
    <property type="match status" value="1"/>
</dbReference>
<evidence type="ECO:0000259" key="10">
    <source>
        <dbReference type="Pfam" id="PF22671"/>
    </source>
</evidence>
<evidence type="ECO:0000259" key="9">
    <source>
        <dbReference type="Pfam" id="PF17482"/>
    </source>
</evidence>
<dbReference type="InterPro" id="IPR054564">
    <property type="entry name" value="Gp18_domIII_N"/>
</dbReference>
<keyword evidence="3" id="KW-1227">Viral tail protein</keyword>
<dbReference type="Pfam" id="PF17482">
    <property type="entry name" value="Phage_sheath_1C"/>
    <property type="match status" value="1"/>
</dbReference>
<keyword evidence="5" id="KW-0946">Virion</keyword>
<keyword evidence="5" id="KW-1229">Viral tail sheath protein</keyword>
<evidence type="ECO:0000256" key="7">
    <source>
        <dbReference type="ARBA" id="ARBA00023296"/>
    </source>
</evidence>
<evidence type="ECO:0000256" key="6">
    <source>
        <dbReference type="ARBA" id="ARBA00023009"/>
    </source>
</evidence>
<keyword evidence="7" id="KW-1160">Virus entry into host cell</keyword>
<dbReference type="GO" id="GO:0098027">
    <property type="term" value="C:virus tail, sheath"/>
    <property type="evidence" value="ECO:0007669"/>
    <property type="project" value="UniProtKB-KW"/>
</dbReference>
<keyword evidence="2" id="KW-1162">Viral penetration into host cytoplasm</keyword>
<dbReference type="PANTHER" id="PTHR35861:SF1">
    <property type="entry name" value="PHAGE TAIL SHEATH PROTEIN"/>
    <property type="match status" value="1"/>
</dbReference>
<dbReference type="GO" id="GO:0099000">
    <property type="term" value="P:symbiont genome ejection through host cell envelope, contractile tail mechanism"/>
    <property type="evidence" value="ECO:0007669"/>
    <property type="project" value="UniProtKB-KW"/>
</dbReference>
<sequence length="572" mass="62012">MAFQVSPGINVSEIDLTSSIPAVSVSTGGIAGNFNWGPVEEITSVSGEVDLVNQFGAPTNDTANVFFTAASFLAYSNDLLVVRATAASQNSAVANANSAVSGSPFLVKNSETYFNNYYNGNSNTAAFVARYPGSLGNSLSISVCPSNSITEGSNTAFSTWAYKTWFDSAPGTSPYASNKGSANDEIHVIVVDQNGLITGTPGTILEKYPHLSKASDARNDDGSTNYFKEVLYKNSKYVYWTGTIANDLVNGTNTINWGTATQANLEFGAGNVYSSVFHGGNNGTTVDSSNAYSLFTNSEYVDISLLIGADANGSISNDLIQNIAEVRKDCVAFISPPLSNVQTSVTSVVNYRNSEITSSSYGVMDSGWKYMYDKYNDVYRWVPLNGDTAGLCARTDNQRDPWFSPAGYQRGVIKNVVKLALNPNKTDRDNLYKAGINPVVSFPGEGTVLFGDKTILSRPSAFDRINVRRLFIVLEKAISRAAKASLFEFNDEFTRASFVSLVEPFLRTVQGRRGIYDFRVVCDETNNTPDIIDQNQFVGDIYIKPARSVNFIQLNFIAVRSGVAFDEVVGKF</sequence>
<comment type="similarity">
    <text evidence="1">Belongs to the myoviridae tail sheath protein family.</text>
</comment>
<dbReference type="Gene3D" id="3.40.50.11780">
    <property type="match status" value="2"/>
</dbReference>
<dbReference type="InterPro" id="IPR020287">
    <property type="entry name" value="Tail_sheath_C"/>
</dbReference>
<evidence type="ECO:0000256" key="2">
    <source>
        <dbReference type="ARBA" id="ARBA00022595"/>
    </source>
</evidence>
<dbReference type="PANTHER" id="PTHR35861">
    <property type="match status" value="1"/>
</dbReference>
<evidence type="ECO:0000256" key="4">
    <source>
        <dbReference type="ARBA" id="ARBA00022766"/>
    </source>
</evidence>
<dbReference type="InterPro" id="IPR052042">
    <property type="entry name" value="Tail_sheath_structural"/>
</dbReference>
<accession>A0A6J5KSZ8</accession>
<protein>
    <submittedName>
        <fullName evidence="11">Tail sheath protein</fullName>
    </submittedName>
</protein>
<proteinExistence type="inferred from homology"/>
<dbReference type="InterPro" id="IPR035089">
    <property type="entry name" value="Phage_sheath_subtilisin"/>
</dbReference>
<evidence type="ECO:0000259" key="8">
    <source>
        <dbReference type="Pfam" id="PF04984"/>
    </source>
</evidence>
<reference evidence="11" key="1">
    <citation type="submission" date="2020-04" db="EMBL/GenBank/DDBJ databases">
        <authorList>
            <person name="Chiriac C."/>
            <person name="Salcher M."/>
            <person name="Ghai R."/>
            <person name="Kavagutti S V."/>
        </authorList>
    </citation>
    <scope>NUCLEOTIDE SEQUENCE</scope>
</reference>
<dbReference type="EMBL" id="LR796178">
    <property type="protein sequence ID" value="CAB4124366.1"/>
    <property type="molecule type" value="Genomic_DNA"/>
</dbReference>
<feature type="domain" description="Tail sheath protein Gp18-like" evidence="10">
    <location>
        <begin position="29"/>
        <end position="83"/>
    </location>
</feature>
<keyword evidence="6" id="KW-1171">Viral genome ejection through host cell envelope</keyword>
<organism evidence="11">
    <name type="scientific">uncultured Caudovirales phage</name>
    <dbReference type="NCBI Taxonomy" id="2100421"/>
    <lineage>
        <taxon>Viruses</taxon>
        <taxon>Duplodnaviria</taxon>
        <taxon>Heunggongvirae</taxon>
        <taxon>Uroviricota</taxon>
        <taxon>Caudoviricetes</taxon>
        <taxon>Peduoviridae</taxon>
        <taxon>Maltschvirus</taxon>
        <taxon>Maltschvirus maltsch</taxon>
    </lineage>
</organism>
<evidence type="ECO:0000256" key="1">
    <source>
        <dbReference type="ARBA" id="ARBA00008005"/>
    </source>
</evidence>
<evidence type="ECO:0000313" key="11">
    <source>
        <dbReference type="EMBL" id="CAB4124366.1"/>
    </source>
</evidence>
<feature type="domain" description="Tail sheath protein subtilisin-like" evidence="8">
    <location>
        <begin position="314"/>
        <end position="454"/>
    </location>
</feature>
<feature type="domain" description="Tail sheath protein C-terminal" evidence="9">
    <location>
        <begin position="459"/>
        <end position="556"/>
    </location>
</feature>
<keyword evidence="4" id="KW-1242">Viral contractile tail ejection system</keyword>
<dbReference type="Pfam" id="PF22671">
    <property type="entry name" value="Gp18_domIII_N"/>
    <property type="match status" value="1"/>
</dbReference>
<evidence type="ECO:0000256" key="3">
    <source>
        <dbReference type="ARBA" id="ARBA00022732"/>
    </source>
</evidence>
<evidence type="ECO:0000256" key="5">
    <source>
        <dbReference type="ARBA" id="ARBA00023003"/>
    </source>
</evidence>
<name>A0A6J5KSZ8_9CAUD</name>